<evidence type="ECO:0000256" key="4">
    <source>
        <dbReference type="ARBA" id="ARBA00022989"/>
    </source>
</evidence>
<feature type="transmembrane region" description="Helical" evidence="6">
    <location>
        <begin position="123"/>
        <end position="144"/>
    </location>
</feature>
<dbReference type="InterPro" id="IPR019108">
    <property type="entry name" value="Caa3_assmbl_CtaG-rel"/>
</dbReference>
<keyword evidence="3 6" id="KW-0812">Transmembrane</keyword>
<evidence type="ECO:0000256" key="1">
    <source>
        <dbReference type="ARBA" id="ARBA00004651"/>
    </source>
</evidence>
<name>A0ABT6R2K1_9BACL</name>
<feature type="transmembrane region" description="Helical" evidence="6">
    <location>
        <begin position="49"/>
        <end position="68"/>
    </location>
</feature>
<comment type="subcellular location">
    <subcellularLocation>
        <location evidence="1">Cell membrane</location>
        <topology evidence="1">Multi-pass membrane protein</topology>
    </subcellularLocation>
</comment>
<comment type="caution">
    <text evidence="7">The sequence shown here is derived from an EMBL/GenBank/DDBJ whole genome shotgun (WGS) entry which is preliminary data.</text>
</comment>
<dbReference type="Pfam" id="PF09678">
    <property type="entry name" value="Caa3_CtaG"/>
    <property type="match status" value="1"/>
</dbReference>
<reference evidence="7 8" key="1">
    <citation type="submission" date="2023-04" db="EMBL/GenBank/DDBJ databases">
        <title>Antarctic isolates genomes.</title>
        <authorList>
            <person name="Dimov S.G."/>
        </authorList>
    </citation>
    <scope>NUCLEOTIDE SEQUENCE [LARGE SCALE GENOMIC DNA]</scope>
    <source>
        <strain evidence="7 8">AL19</strain>
    </source>
</reference>
<evidence type="ECO:0000256" key="2">
    <source>
        <dbReference type="ARBA" id="ARBA00022475"/>
    </source>
</evidence>
<evidence type="ECO:0000313" key="8">
    <source>
        <dbReference type="Proteomes" id="UP001243286"/>
    </source>
</evidence>
<accession>A0ABT6R2K1</accession>
<sequence>MTLNHSHTQMSGNSMEGIMMLFVLFLFVLYPLAAHWTSRRYQKWPMYRAVFWISGIFVGAVAVVGPLAEFAHHSFPGHMLGHLLLGMLAPLLLVCAKPMTLLLRTLSVPVARRVTRFLNSRPLRLLTNPATAALLNIGGLYLLYMTPLYPMMHDSLALYVLIHLHVFGAGYLFTISMIYMDVTPHRFSYWYRAIVLVLALAGHKVLSKYIYAYPPGGVIRSEAEAGARLMYYGGDLVDLVLIIILCYHWYRATAPRSHLKKSQPI</sequence>
<gene>
    <name evidence="7" type="ORF">QK289_09155</name>
</gene>
<dbReference type="EMBL" id="JASBQV010000012">
    <property type="protein sequence ID" value="MDI3235172.1"/>
    <property type="molecule type" value="Genomic_DNA"/>
</dbReference>
<dbReference type="RefSeq" id="WP_014970268.1">
    <property type="nucleotide sequence ID" value="NZ_JASBQV010000012.1"/>
</dbReference>
<evidence type="ECO:0000256" key="5">
    <source>
        <dbReference type="ARBA" id="ARBA00023136"/>
    </source>
</evidence>
<feature type="transmembrane region" description="Helical" evidence="6">
    <location>
        <begin position="190"/>
        <end position="211"/>
    </location>
</feature>
<evidence type="ECO:0000256" key="6">
    <source>
        <dbReference type="SAM" id="Phobius"/>
    </source>
</evidence>
<proteinExistence type="predicted"/>
<organism evidence="7 8">
    <name type="scientific">Exiguobacterium antarcticum</name>
    <dbReference type="NCBI Taxonomy" id="132920"/>
    <lineage>
        <taxon>Bacteria</taxon>
        <taxon>Bacillati</taxon>
        <taxon>Bacillota</taxon>
        <taxon>Bacilli</taxon>
        <taxon>Bacillales</taxon>
        <taxon>Bacillales Family XII. Incertae Sedis</taxon>
        <taxon>Exiguobacterium</taxon>
    </lineage>
</organism>
<evidence type="ECO:0000256" key="3">
    <source>
        <dbReference type="ARBA" id="ARBA00022692"/>
    </source>
</evidence>
<feature type="transmembrane region" description="Helical" evidence="6">
    <location>
        <begin position="156"/>
        <end position="178"/>
    </location>
</feature>
<dbReference type="Proteomes" id="UP001243286">
    <property type="component" value="Unassembled WGS sequence"/>
</dbReference>
<keyword evidence="4 6" id="KW-1133">Transmembrane helix</keyword>
<keyword evidence="8" id="KW-1185">Reference proteome</keyword>
<feature type="transmembrane region" description="Helical" evidence="6">
    <location>
        <begin position="80"/>
        <end position="103"/>
    </location>
</feature>
<feature type="transmembrane region" description="Helical" evidence="6">
    <location>
        <begin position="18"/>
        <end position="37"/>
    </location>
</feature>
<keyword evidence="2" id="KW-1003">Cell membrane</keyword>
<evidence type="ECO:0000313" key="7">
    <source>
        <dbReference type="EMBL" id="MDI3235172.1"/>
    </source>
</evidence>
<keyword evidence="5 6" id="KW-0472">Membrane</keyword>
<feature type="transmembrane region" description="Helical" evidence="6">
    <location>
        <begin position="231"/>
        <end position="250"/>
    </location>
</feature>
<protein>
    <submittedName>
        <fullName evidence="7">Cytochrome c oxidase assembly protein</fullName>
    </submittedName>
</protein>